<accession>A0A8J3YSV1</accession>
<reference evidence="1" key="1">
    <citation type="submission" date="2021-01" db="EMBL/GenBank/DDBJ databases">
        <title>Whole genome shotgun sequence of Virgisporangium aliadipatigenens NBRC 105644.</title>
        <authorList>
            <person name="Komaki H."/>
            <person name="Tamura T."/>
        </authorList>
    </citation>
    <scope>NUCLEOTIDE SEQUENCE</scope>
    <source>
        <strain evidence="1">NBRC 105644</strain>
    </source>
</reference>
<dbReference type="RefSeq" id="WP_203904639.1">
    <property type="nucleotide sequence ID" value="NZ_BOPF01000045.1"/>
</dbReference>
<dbReference type="Proteomes" id="UP000619260">
    <property type="component" value="Unassembled WGS sequence"/>
</dbReference>
<sequence length="205" mass="21850">MSSGCSTVISLHGNAPGDFRRAVDLARDGQQYAADSSQIIRLAANGEARALAKLGDRRGVDGAVGRAFEISDRLDAPAGVSPCISFGLYSTARTAANAATAFVALRRPDRVREYVAQVMPVFEASSSRWSQSLVRMDMATAFVTADHPEPERGAELVTEALMISADRPITSVLQRGREFLAATEKWSGLPAVRQAADALRAAGNR</sequence>
<evidence type="ECO:0000313" key="2">
    <source>
        <dbReference type="Proteomes" id="UP000619260"/>
    </source>
</evidence>
<comment type="caution">
    <text evidence="1">The sequence shown here is derived from an EMBL/GenBank/DDBJ whole genome shotgun (WGS) entry which is preliminary data.</text>
</comment>
<gene>
    <name evidence="1" type="ORF">Val02_81150</name>
</gene>
<dbReference type="AlphaFoldDB" id="A0A8J3YSV1"/>
<name>A0A8J3YSV1_9ACTN</name>
<evidence type="ECO:0000313" key="1">
    <source>
        <dbReference type="EMBL" id="GIJ51229.1"/>
    </source>
</evidence>
<organism evidence="1 2">
    <name type="scientific">Virgisporangium aliadipatigenens</name>
    <dbReference type="NCBI Taxonomy" id="741659"/>
    <lineage>
        <taxon>Bacteria</taxon>
        <taxon>Bacillati</taxon>
        <taxon>Actinomycetota</taxon>
        <taxon>Actinomycetes</taxon>
        <taxon>Micromonosporales</taxon>
        <taxon>Micromonosporaceae</taxon>
        <taxon>Virgisporangium</taxon>
    </lineage>
</organism>
<keyword evidence="2" id="KW-1185">Reference proteome</keyword>
<protein>
    <submittedName>
        <fullName evidence="1">Uncharacterized protein</fullName>
    </submittedName>
</protein>
<dbReference type="EMBL" id="BOPF01000045">
    <property type="protein sequence ID" value="GIJ51229.1"/>
    <property type="molecule type" value="Genomic_DNA"/>
</dbReference>
<proteinExistence type="predicted"/>